<dbReference type="RefSeq" id="XP_004259084.1">
    <property type="nucleotide sequence ID" value="XM_004259036.1"/>
</dbReference>
<dbReference type="Proteomes" id="UP000014680">
    <property type="component" value="Unassembled WGS sequence"/>
</dbReference>
<evidence type="ECO:0000313" key="2">
    <source>
        <dbReference type="Proteomes" id="UP000014680"/>
    </source>
</evidence>
<dbReference type="AlphaFoldDB" id="A0A0A1UAW1"/>
<dbReference type="VEuPathDB" id="AmoebaDB:EIN_122240"/>
<proteinExistence type="predicted"/>
<dbReference type="KEGG" id="eiv:EIN_122240"/>
<organism evidence="1 2">
    <name type="scientific">Entamoeba invadens IP1</name>
    <dbReference type="NCBI Taxonomy" id="370355"/>
    <lineage>
        <taxon>Eukaryota</taxon>
        <taxon>Amoebozoa</taxon>
        <taxon>Evosea</taxon>
        <taxon>Archamoebae</taxon>
        <taxon>Mastigamoebida</taxon>
        <taxon>Entamoebidae</taxon>
        <taxon>Entamoeba</taxon>
    </lineage>
</organism>
<evidence type="ECO:0000313" key="1">
    <source>
        <dbReference type="EMBL" id="ELP92313.1"/>
    </source>
</evidence>
<dbReference type="SUPFAM" id="SSF50969">
    <property type="entry name" value="YVTN repeat-like/Quinoprotein amine dehydrogenase"/>
    <property type="match status" value="1"/>
</dbReference>
<protein>
    <submittedName>
        <fullName evidence="1">Uncharacterized protein</fullName>
    </submittedName>
</protein>
<dbReference type="EMBL" id="KB206380">
    <property type="protein sequence ID" value="ELP92313.1"/>
    <property type="molecule type" value="Genomic_DNA"/>
</dbReference>
<accession>A0A0A1UAW1</accession>
<sequence>MEEPDAIKEVIRYSDNSHMVLTTSGENYIVTYPGKVITQKFTSSTNYSFSTPHKTRYSQKVFCIISEVAVTFYSNEEGRLLPQETIYQESLSSSYFNTKVIITDVCFCDSSVVLATTFGIVIFASYPTLKEKFTIQVTLNPLAAVAYNTTNGVLYTIDDNFVFYAIQLDKETFEVTELLAKKSLSEYISFVDTEDITISITTNGCIIVTDHKVYQFWLQSKKWFCYPLSGILDYKITESGIFFLTESSVFQYQPRTSEPRRVAFLTTPTHFSLFIGLSVATYPSSKFDDIFISKLLIPSHEEEAESASSNVLNELSEHSYLYNDDNIQRLVFGEAVYRANKQPIYFTIEDIRSHDISSVFSMTFTKEGNFVCFSSTGEIYKYEQPLAGDLTATMVVRIPVMVTTLPEFNIDEFGELCAFTTQDTVGVVNYNTPTIQRCVWKGNDETVFPTCICASEETGKVVVGFSNGVVGQFDKEGEMSEVWRHKYPVRGVGFFDTKSVSVDENGEVIIGSEQSDLGCFVQTAEIRFGKLLVVTRNQVLLFDDKLRIVADYAGREGIVQAKFSVCYYL</sequence>
<keyword evidence="2" id="KW-1185">Reference proteome</keyword>
<dbReference type="InterPro" id="IPR011044">
    <property type="entry name" value="Quino_amine_DH_bsu"/>
</dbReference>
<dbReference type="GeneID" id="14891288"/>
<reference evidence="1 2" key="1">
    <citation type="submission" date="2012-10" db="EMBL/GenBank/DDBJ databases">
        <authorList>
            <person name="Zafar N."/>
            <person name="Inman J."/>
            <person name="Hall N."/>
            <person name="Lorenzi H."/>
            <person name="Caler E."/>
        </authorList>
    </citation>
    <scope>NUCLEOTIDE SEQUENCE [LARGE SCALE GENOMIC DNA]</scope>
    <source>
        <strain evidence="1 2">IP1</strain>
    </source>
</reference>
<name>A0A0A1UAW1_ENTIV</name>
<gene>
    <name evidence="1" type="ORF">EIN_122240</name>
</gene>